<feature type="region of interest" description="Disordered" evidence="1">
    <location>
        <begin position="1114"/>
        <end position="1341"/>
    </location>
</feature>
<organism evidence="2 3">
    <name type="scientific">Apophysomyces ossiformis</name>
    <dbReference type="NCBI Taxonomy" id="679940"/>
    <lineage>
        <taxon>Eukaryota</taxon>
        <taxon>Fungi</taxon>
        <taxon>Fungi incertae sedis</taxon>
        <taxon>Mucoromycota</taxon>
        <taxon>Mucoromycotina</taxon>
        <taxon>Mucoromycetes</taxon>
        <taxon>Mucorales</taxon>
        <taxon>Mucorineae</taxon>
        <taxon>Mucoraceae</taxon>
        <taxon>Apophysomyces</taxon>
    </lineage>
</organism>
<dbReference type="InterPro" id="IPR015943">
    <property type="entry name" value="WD40/YVTN_repeat-like_dom_sf"/>
</dbReference>
<evidence type="ECO:0008006" key="4">
    <source>
        <dbReference type="Google" id="ProtNLM"/>
    </source>
</evidence>
<dbReference type="OrthoDB" id="6252103at2759"/>
<dbReference type="InterPro" id="IPR001680">
    <property type="entry name" value="WD40_rpt"/>
</dbReference>
<feature type="compositionally biased region" description="Polar residues" evidence="1">
    <location>
        <begin position="1313"/>
        <end position="1323"/>
    </location>
</feature>
<name>A0A8H7BUQ5_9FUNG</name>
<dbReference type="Proteomes" id="UP000605846">
    <property type="component" value="Unassembled WGS sequence"/>
</dbReference>
<feature type="compositionally biased region" description="Acidic residues" evidence="1">
    <location>
        <begin position="1514"/>
        <end position="1529"/>
    </location>
</feature>
<dbReference type="PANTHER" id="PTHR45589">
    <property type="entry name" value="WD REPEAT DOMAIN 62, ISOFORM G"/>
    <property type="match status" value="1"/>
</dbReference>
<protein>
    <recommendedName>
        <fullName evidence="4">Mitogen-activated protein kinase-binding protein 1</fullName>
    </recommendedName>
</protein>
<dbReference type="InterPro" id="IPR052779">
    <property type="entry name" value="WDR62"/>
</dbReference>
<dbReference type="PANTHER" id="PTHR45589:SF1">
    <property type="entry name" value="WD REPEAT DOMAIN 62, ISOFORM G"/>
    <property type="match status" value="1"/>
</dbReference>
<dbReference type="EMBL" id="JABAYA010000013">
    <property type="protein sequence ID" value="KAF7730824.1"/>
    <property type="molecule type" value="Genomic_DNA"/>
</dbReference>
<dbReference type="SUPFAM" id="SSF50998">
    <property type="entry name" value="Quinoprotein alcohol dehydrogenase-like"/>
    <property type="match status" value="1"/>
</dbReference>
<feature type="region of interest" description="Disordered" evidence="1">
    <location>
        <begin position="1028"/>
        <end position="1048"/>
    </location>
</feature>
<evidence type="ECO:0000313" key="3">
    <source>
        <dbReference type="Proteomes" id="UP000605846"/>
    </source>
</evidence>
<feature type="region of interest" description="Disordered" evidence="1">
    <location>
        <begin position="1457"/>
        <end position="1563"/>
    </location>
</feature>
<reference evidence="2" key="1">
    <citation type="submission" date="2020-01" db="EMBL/GenBank/DDBJ databases">
        <title>Genome Sequencing of Three Apophysomyces-Like Fungal Strains Confirms a Novel Fungal Genus in the Mucoromycota with divergent Burkholderia-like Endosymbiotic Bacteria.</title>
        <authorList>
            <person name="Stajich J.E."/>
            <person name="Macias A.M."/>
            <person name="Carter-House D."/>
            <person name="Lovett B."/>
            <person name="Kasson L.R."/>
            <person name="Berry K."/>
            <person name="Grigoriev I."/>
            <person name="Chang Y."/>
            <person name="Spatafora J."/>
            <person name="Kasson M.T."/>
        </authorList>
    </citation>
    <scope>NUCLEOTIDE SEQUENCE</scope>
    <source>
        <strain evidence="2">NRRL A-21654</strain>
    </source>
</reference>
<feature type="compositionally biased region" description="Basic and acidic residues" evidence="1">
    <location>
        <begin position="1134"/>
        <end position="1147"/>
    </location>
</feature>
<feature type="compositionally biased region" description="Basic and acidic residues" evidence="1">
    <location>
        <begin position="1480"/>
        <end position="1506"/>
    </location>
</feature>
<feature type="compositionally biased region" description="Polar residues" evidence="1">
    <location>
        <begin position="1122"/>
        <end position="1131"/>
    </location>
</feature>
<dbReference type="Gene3D" id="2.130.10.10">
    <property type="entry name" value="YVTN repeat-like/Quinoprotein amine dehydrogenase"/>
    <property type="match status" value="4"/>
</dbReference>
<feature type="compositionally biased region" description="Acidic residues" evidence="1">
    <location>
        <begin position="1550"/>
        <end position="1560"/>
    </location>
</feature>
<feature type="region of interest" description="Disordered" evidence="1">
    <location>
        <begin position="1"/>
        <end position="21"/>
    </location>
</feature>
<proteinExistence type="predicted"/>
<sequence length="1665" mass="182233">MEEHFPVNSGNVAPPPSQSTTISSHQLAFVSAHNASPSIAHGAANVVPGLRRKRKEFSRPKQNLNLERIIGLTTASSNILATSESQDLIAYAAGAVVVLYNHKRNKQVGFLYPPVSSLATTASANQTAMGNTTTKISSTTNALLSPLGSGQPDLISASVQGQRESDDKKNIPASTRAKPISCLAFSPDGNYLAAGEMGHQPRILLWNVKERVLMHECRGHKFGVLSLAFSPNMRYLVSIGFQHDGYLYVWNWRKGIKLAGNKVTSKVNALAFAKDGSYFVTAGLRHVKYWYLDARGRLPKRGNLASRETQVLDGRSGILGALRDSNFVDVACNQGKSEHTYFITDSGILCLFKEGRVIDKWVDLQVKYAYSIFVSPTYVVCACAGGVIRLFEPVTLKYCGMIPTPHPLGTDLSSITTPDMLRNSDETACYPDAIAVAYDENSGKLTAVYADRSLFVWDIRDLKMIGKYRSFVAHSDCVWGVEPCPSIEDSTQAPSSVPPNSFATFSADGTVRIWNLNHLNNIPACSTSTSSASPLSPQQSNSAVPRITAASPYTGPISPSSSTTSFAASSRRNIYSRDLVKMIYIDPNAAEFAKLGRDVEIAEDELPDFGIRSFKMSIDGKLMATGDRNGNLRVHDTETWEQITYQEAHDSEILSIDFTNPDNDNNIPRLIATASRDRLLHVFDVDRNFQLVQSLDDHSSSITAVKFTTDAQNLVSCGADKGVIFRHRVADASQANGPLYLTYHNYSGRSTVFDMSMDVNSRYVATVTGERRLYVFSIESGKPLRVCKPETAEEITSGASAENSGGSLINIDLDPFSGTYAITSGSDRCLRLFDLTNSQCIERLCAHSELITSVKFIRTSTDTLRVVSTCSDGTIFVWKISEELISKMKARAVDRDAKLKQGVSPNALALKPLGGTLDDLPDDKRALLFGGAGKLRLRRVSTATMVRPTPSLSQMVRQGERRTFSTVSPAEQKYDDMYKKMANRRNRIDTNAMANNMAVGQRPDVSPNVASNVEAASGRYPSAEKMTKGANTVTNGNTSNGRKTPEKVSGKLERLYNGIPTSGGRERTISQVSHYPPINRLGDGMRTYPGYGSYRQVPPSRMNPVLRQQMSREALNKKDQAVPSQIGSSPASKDGLRFRARSHDTITRKRSNGNLAMRRASDSGSDTVPPGRSSPSEAAERQKIVKKPTEAPPAPPIPPTPRVTSPIQSFVAEDQCDMNGDCERDQSVPAPPEVVDGNDGDSEQDDDEEDEEDEDEEDEEEEEEEEIIFITPSAEPDELVKAFEVSTHNVQDEMDNSNKNDCSSGEDGRKTPVSDSETFQTLPSGLSVEEEEGSSEDNTDDAIINAITSREPPRLGTSLSRTTSVASRRSLNLDRLALEIQKAHANNHGLNELSQESKNDLDALRGTPALLELQKKLEKARKRQSFTARFLSALGGQRAGHYKESLQSVLDSFTEQYGKDVPPVPPLPTSPTIKDTAPALEKERTPIEPSKQPKEEEQHKEGEAKSTHQTISTTEEDEEDEEEEEEEEKGVDVLDDSKSSTSTPPSEPEITNDDGEDFDPDSVLSDLDGAKILLESVFTAYASIPSTKHTGFRETVESRLRELSERLTHVLEPTKSTTATTATATATKGAIGSSNNDWTENPSTLNLLEKYSTLLVAMVESKMKA</sequence>
<dbReference type="SMART" id="SM00320">
    <property type="entry name" value="WD40"/>
    <property type="match status" value="12"/>
</dbReference>
<feature type="compositionally biased region" description="Basic and acidic residues" evidence="1">
    <location>
        <begin position="1178"/>
        <end position="1189"/>
    </location>
</feature>
<comment type="caution">
    <text evidence="2">The sequence shown here is derived from an EMBL/GenBank/DDBJ whole genome shotgun (WGS) entry which is preliminary data.</text>
</comment>
<evidence type="ECO:0000256" key="1">
    <source>
        <dbReference type="SAM" id="MobiDB-lite"/>
    </source>
</evidence>
<feature type="compositionally biased region" description="Acidic residues" evidence="1">
    <location>
        <begin position="1236"/>
        <end position="1267"/>
    </location>
</feature>
<dbReference type="SUPFAM" id="SSF50978">
    <property type="entry name" value="WD40 repeat-like"/>
    <property type="match status" value="1"/>
</dbReference>
<accession>A0A8H7BUQ5</accession>
<keyword evidence="3" id="KW-1185">Reference proteome</keyword>
<dbReference type="InterPro" id="IPR036322">
    <property type="entry name" value="WD40_repeat_dom_sf"/>
</dbReference>
<feature type="compositionally biased region" description="Polar residues" evidence="1">
    <location>
        <begin position="1029"/>
        <end position="1042"/>
    </location>
</feature>
<feature type="compositionally biased region" description="Pro residues" evidence="1">
    <location>
        <begin position="1190"/>
        <end position="1201"/>
    </location>
</feature>
<dbReference type="InterPro" id="IPR011047">
    <property type="entry name" value="Quinoprotein_ADH-like_sf"/>
</dbReference>
<dbReference type="Pfam" id="PF00400">
    <property type="entry name" value="WD40"/>
    <property type="match status" value="5"/>
</dbReference>
<feature type="compositionally biased region" description="Acidic residues" evidence="1">
    <location>
        <begin position="1328"/>
        <end position="1340"/>
    </location>
</feature>
<gene>
    <name evidence="2" type="ORF">EC973_001342</name>
</gene>
<evidence type="ECO:0000313" key="2">
    <source>
        <dbReference type="EMBL" id="KAF7730824.1"/>
    </source>
</evidence>